<sequence>MTPKTFLNGPGDDDVTRYHRRDSVIEEAQQHIVQKAIPHPWRRSISLLDDGRSIGCVSIRPDSGDGSCRANLGYAVSKEFWGRGRGG</sequence>
<feature type="domain" description="N-acetyltransferase" evidence="1">
    <location>
        <begin position="11"/>
        <end position="84"/>
    </location>
</feature>
<dbReference type="SUPFAM" id="SSF55729">
    <property type="entry name" value="Acyl-CoA N-acyltransferases (Nat)"/>
    <property type="match status" value="1"/>
</dbReference>
<dbReference type="InterPro" id="IPR016181">
    <property type="entry name" value="Acyl_CoA_acyltransferase"/>
</dbReference>
<proteinExistence type="predicted"/>
<dbReference type="EnsemblPlants" id="Bo1g105010.1">
    <property type="protein sequence ID" value="Bo1g105010.1"/>
    <property type="gene ID" value="Bo1g105010"/>
</dbReference>
<protein>
    <recommendedName>
        <fullName evidence="1">N-acetyltransferase domain-containing protein</fullName>
    </recommendedName>
</protein>
<dbReference type="Pfam" id="PF13302">
    <property type="entry name" value="Acetyltransf_3"/>
    <property type="match status" value="1"/>
</dbReference>
<dbReference type="STRING" id="109376.A0A0D3ABJ0"/>
<dbReference type="AlphaFoldDB" id="A0A0D3ABJ0"/>
<accession>A0A0D3ABJ0</accession>
<organism evidence="2 3">
    <name type="scientific">Brassica oleracea var. oleracea</name>
    <dbReference type="NCBI Taxonomy" id="109376"/>
    <lineage>
        <taxon>Eukaryota</taxon>
        <taxon>Viridiplantae</taxon>
        <taxon>Streptophyta</taxon>
        <taxon>Embryophyta</taxon>
        <taxon>Tracheophyta</taxon>
        <taxon>Spermatophyta</taxon>
        <taxon>Magnoliopsida</taxon>
        <taxon>eudicotyledons</taxon>
        <taxon>Gunneridae</taxon>
        <taxon>Pentapetalae</taxon>
        <taxon>rosids</taxon>
        <taxon>malvids</taxon>
        <taxon>Brassicales</taxon>
        <taxon>Brassicaceae</taxon>
        <taxon>Brassiceae</taxon>
        <taxon>Brassica</taxon>
    </lineage>
</organism>
<dbReference type="HOGENOM" id="CLU_2486437_0_0_1"/>
<dbReference type="PANTHER" id="PTHR46067:SF18">
    <property type="entry name" value="ACYL-COA N-ACYLTRANSFERASES (NAT) SUPERFAMILY PROTEIN"/>
    <property type="match status" value="1"/>
</dbReference>
<dbReference type="PANTHER" id="PTHR46067">
    <property type="entry name" value="ACYL-COA N-ACYLTRANSFERASES (NAT) SUPERFAMILY PROTEIN"/>
    <property type="match status" value="1"/>
</dbReference>
<dbReference type="Gramene" id="Bo1g105010.1">
    <property type="protein sequence ID" value="Bo1g105010.1"/>
    <property type="gene ID" value="Bo1g105010"/>
</dbReference>
<keyword evidence="3" id="KW-1185">Reference proteome</keyword>
<dbReference type="InterPro" id="IPR000182">
    <property type="entry name" value="GNAT_dom"/>
</dbReference>
<evidence type="ECO:0000259" key="1">
    <source>
        <dbReference type="Pfam" id="PF13302"/>
    </source>
</evidence>
<reference evidence="2 3" key="1">
    <citation type="journal article" date="2014" name="Genome Biol.">
        <title>Transcriptome and methylome profiling reveals relics of genome dominance in the mesopolyploid Brassica oleracea.</title>
        <authorList>
            <person name="Parkin I.A."/>
            <person name="Koh C."/>
            <person name="Tang H."/>
            <person name="Robinson S.J."/>
            <person name="Kagale S."/>
            <person name="Clarke W.E."/>
            <person name="Town C.D."/>
            <person name="Nixon J."/>
            <person name="Krishnakumar V."/>
            <person name="Bidwell S.L."/>
            <person name="Denoeud F."/>
            <person name="Belcram H."/>
            <person name="Links M.G."/>
            <person name="Just J."/>
            <person name="Clarke C."/>
            <person name="Bender T."/>
            <person name="Huebert T."/>
            <person name="Mason A.S."/>
            <person name="Pires J.C."/>
            <person name="Barker G."/>
            <person name="Moore J."/>
            <person name="Walley P.G."/>
            <person name="Manoli S."/>
            <person name="Batley J."/>
            <person name="Edwards D."/>
            <person name="Nelson M.N."/>
            <person name="Wang X."/>
            <person name="Paterson A.H."/>
            <person name="King G."/>
            <person name="Bancroft I."/>
            <person name="Chalhoub B."/>
            <person name="Sharpe A.G."/>
        </authorList>
    </citation>
    <scope>NUCLEOTIDE SEQUENCE</scope>
    <source>
        <strain evidence="2 3">cv. TO1000</strain>
    </source>
</reference>
<dbReference type="Proteomes" id="UP000032141">
    <property type="component" value="Chromosome C1"/>
</dbReference>
<evidence type="ECO:0000313" key="3">
    <source>
        <dbReference type="Proteomes" id="UP000032141"/>
    </source>
</evidence>
<dbReference type="GO" id="GO:0016747">
    <property type="term" value="F:acyltransferase activity, transferring groups other than amino-acyl groups"/>
    <property type="evidence" value="ECO:0007669"/>
    <property type="project" value="InterPro"/>
</dbReference>
<reference evidence="2" key="2">
    <citation type="submission" date="2015-03" db="UniProtKB">
        <authorList>
            <consortium name="EnsemblPlants"/>
        </authorList>
    </citation>
    <scope>IDENTIFICATION</scope>
</reference>
<name>A0A0D3ABJ0_BRAOL</name>
<evidence type="ECO:0000313" key="2">
    <source>
        <dbReference type="EnsemblPlants" id="Bo1g105010.1"/>
    </source>
</evidence>
<dbReference type="Gene3D" id="3.40.630.30">
    <property type="match status" value="1"/>
</dbReference>